<reference evidence="2" key="1">
    <citation type="submission" date="2023-06" db="EMBL/GenBank/DDBJ databases">
        <title>Genomic analysis of the entomopathogenic nematode Steinernema hermaphroditum.</title>
        <authorList>
            <person name="Schwarz E.M."/>
            <person name="Heppert J.K."/>
            <person name="Baniya A."/>
            <person name="Schwartz H.T."/>
            <person name="Tan C.-H."/>
            <person name="Antoshechkin I."/>
            <person name="Sternberg P.W."/>
            <person name="Goodrich-Blair H."/>
            <person name="Dillman A.R."/>
        </authorList>
    </citation>
    <scope>NUCLEOTIDE SEQUENCE</scope>
    <source>
        <strain evidence="2">PS9179</strain>
        <tissue evidence="2">Whole animal</tissue>
    </source>
</reference>
<gene>
    <name evidence="2" type="ORF">QR680_016107</name>
</gene>
<feature type="transmembrane region" description="Helical" evidence="1">
    <location>
        <begin position="120"/>
        <end position="139"/>
    </location>
</feature>
<keyword evidence="1" id="KW-0812">Transmembrane</keyword>
<dbReference type="Proteomes" id="UP001175271">
    <property type="component" value="Unassembled WGS sequence"/>
</dbReference>
<dbReference type="EMBL" id="JAUCMV010000004">
    <property type="protein sequence ID" value="KAK0402033.1"/>
    <property type="molecule type" value="Genomic_DNA"/>
</dbReference>
<sequence>MGFVATAYSFLHYNIPNGKPVPEGCFSFNCMTAKDGNVRFWYSIFIVCITLAITILGSYMLYLLHKHKKRTYSVVEKKTNTFALYVFYVRFICVTVPFFADILLSKIANVDLGKHIGPFATYGSTVDYTVKVIVYYTLAARHKKISYRRAGATEEHSRKDSEQATVELLYTAHRKQQAVHSLGEQSHRSAVVECQKYEAQVSDEYDEKIIFWDIPNYTKQYQFPLNGEYDVLNGNNSNGSKEEAECWGLIPSYVKYYIYAGGDQRDNRSTTMQKLAAVSCHITQHRYATHRFLRHLRHLRQLLGVLMDFLDNYNGNMYLRSTTRHYRLSCAACRLNREQHDRDCGFL</sequence>
<name>A0AA39LLW3_9BILA</name>
<keyword evidence="3" id="KW-1185">Reference proteome</keyword>
<organism evidence="2 3">
    <name type="scientific">Steinernema hermaphroditum</name>
    <dbReference type="NCBI Taxonomy" id="289476"/>
    <lineage>
        <taxon>Eukaryota</taxon>
        <taxon>Metazoa</taxon>
        <taxon>Ecdysozoa</taxon>
        <taxon>Nematoda</taxon>
        <taxon>Chromadorea</taxon>
        <taxon>Rhabditida</taxon>
        <taxon>Tylenchina</taxon>
        <taxon>Panagrolaimomorpha</taxon>
        <taxon>Strongyloidoidea</taxon>
        <taxon>Steinernematidae</taxon>
        <taxon>Steinernema</taxon>
    </lineage>
</organism>
<accession>A0AA39LLW3</accession>
<protein>
    <submittedName>
        <fullName evidence="2">Uncharacterized protein</fullName>
    </submittedName>
</protein>
<feature type="transmembrane region" description="Helical" evidence="1">
    <location>
        <begin position="82"/>
        <end position="100"/>
    </location>
</feature>
<dbReference type="AlphaFoldDB" id="A0AA39LLW3"/>
<keyword evidence="1" id="KW-1133">Transmembrane helix</keyword>
<evidence type="ECO:0000256" key="1">
    <source>
        <dbReference type="SAM" id="Phobius"/>
    </source>
</evidence>
<evidence type="ECO:0000313" key="3">
    <source>
        <dbReference type="Proteomes" id="UP001175271"/>
    </source>
</evidence>
<evidence type="ECO:0000313" key="2">
    <source>
        <dbReference type="EMBL" id="KAK0402033.1"/>
    </source>
</evidence>
<proteinExistence type="predicted"/>
<feature type="transmembrane region" description="Helical" evidence="1">
    <location>
        <begin position="40"/>
        <end position="62"/>
    </location>
</feature>
<comment type="caution">
    <text evidence="2">The sequence shown here is derived from an EMBL/GenBank/DDBJ whole genome shotgun (WGS) entry which is preliminary data.</text>
</comment>
<keyword evidence="1" id="KW-0472">Membrane</keyword>